<feature type="compositionally biased region" description="Basic and acidic residues" evidence="1">
    <location>
        <begin position="450"/>
        <end position="472"/>
    </location>
</feature>
<reference evidence="2 3" key="1">
    <citation type="submission" date="2015-06" db="EMBL/GenBank/DDBJ databases">
        <title>Survival trade-offs in plant roots during colonization by closely related pathogenic and mutualistic fungi.</title>
        <authorList>
            <person name="Hacquard S."/>
            <person name="Kracher B."/>
            <person name="Hiruma K."/>
            <person name="Weinman A."/>
            <person name="Muench P."/>
            <person name="Garrido Oter R."/>
            <person name="Ver Loren van Themaat E."/>
            <person name="Dallerey J.-F."/>
            <person name="Damm U."/>
            <person name="Henrissat B."/>
            <person name="Lespinet O."/>
            <person name="Thon M."/>
            <person name="Kemen E."/>
            <person name="McHardy A.C."/>
            <person name="Schulze-Lefert P."/>
            <person name="O'Connell R.J."/>
        </authorList>
    </citation>
    <scope>NUCLEOTIDE SEQUENCE [LARGE SCALE GENOMIC DNA]</scope>
    <source>
        <strain evidence="2 3">MAFF 238704</strain>
    </source>
</reference>
<evidence type="ECO:0000256" key="1">
    <source>
        <dbReference type="SAM" id="MobiDB-lite"/>
    </source>
</evidence>
<evidence type="ECO:0000313" key="3">
    <source>
        <dbReference type="Proteomes" id="UP000076584"/>
    </source>
</evidence>
<evidence type="ECO:0000313" key="2">
    <source>
        <dbReference type="EMBL" id="KZL65558.1"/>
    </source>
</evidence>
<name>A0A166NDD1_COLIC</name>
<dbReference type="AlphaFoldDB" id="A0A166NDD1"/>
<accession>A0A166NDD1</accession>
<organism evidence="2 3">
    <name type="scientific">Colletotrichum incanum</name>
    <name type="common">Soybean anthracnose fungus</name>
    <dbReference type="NCBI Taxonomy" id="1573173"/>
    <lineage>
        <taxon>Eukaryota</taxon>
        <taxon>Fungi</taxon>
        <taxon>Dikarya</taxon>
        <taxon>Ascomycota</taxon>
        <taxon>Pezizomycotina</taxon>
        <taxon>Sordariomycetes</taxon>
        <taxon>Hypocreomycetidae</taxon>
        <taxon>Glomerellales</taxon>
        <taxon>Glomerellaceae</taxon>
        <taxon>Colletotrichum</taxon>
        <taxon>Colletotrichum spaethianum species complex</taxon>
    </lineage>
</organism>
<protein>
    <submittedName>
        <fullName evidence="2">Uncharacterized protein</fullName>
    </submittedName>
</protein>
<dbReference type="EMBL" id="LFIW01002614">
    <property type="protein sequence ID" value="KZL65558.1"/>
    <property type="molecule type" value="Genomic_DNA"/>
</dbReference>
<dbReference type="Proteomes" id="UP000076584">
    <property type="component" value="Unassembled WGS sequence"/>
</dbReference>
<comment type="caution">
    <text evidence="2">The sequence shown here is derived from an EMBL/GenBank/DDBJ whole genome shotgun (WGS) entry which is preliminary data.</text>
</comment>
<proteinExistence type="predicted"/>
<feature type="region of interest" description="Disordered" evidence="1">
    <location>
        <begin position="434"/>
        <end position="536"/>
    </location>
</feature>
<gene>
    <name evidence="2" type="ORF">CI238_06297</name>
</gene>
<sequence length="536" mass="60340">MSSLGLPGPSNTPHGDAALHRSWNQFLDTHNLRTIFQTSPAQIDQQCADALAAIGMPSDHRAAIEDSILCLWDRIGLVVDCLPPDVNPHWRAEEQLLKPTALRLASRRARLEMERELCEDCWDPMPFTLDVPAPSTPKTGKGENETLKVARSLINTQYFLGHNPGDPIFSYKPLPLFRPADERNFTYHGRVPCDPREDLLRLQLVLPKVLAQLVVLLAFSPDSISVFPVEWSEMMDETDDLEDELPRKIQSYWRAKFGGKATAETAAYMHFLQGSALVREFAWLVHRACLDHTYHRSLEEMRRVRGLWKALSPIIDVLTSDRARDTLACEALLHIVKLHVEDEDRQAREMVFKEREYDRALVYAEGAVINKSIHALYASYTGPFHPTAGVLFHPTPHPLAPRDPDFDCVPIPDEVLAAHERITSRLELLFEAEADPHAPEPQPEPAISVAEKRRTKEKKKDASTVADREPPRKKARRRPPSSKPTVDRASPPFSAPCLAADETIVAATEPSTPIRARGNPPTRSKIRFPTYPTSNP</sequence>
<keyword evidence="3" id="KW-1185">Reference proteome</keyword>